<dbReference type="AlphaFoldDB" id="A0A0G0HT40"/>
<evidence type="ECO:0000256" key="1">
    <source>
        <dbReference type="ARBA" id="ARBA00022801"/>
    </source>
</evidence>
<proteinExistence type="predicted"/>
<gene>
    <name evidence="3" type="ORF">US62_C0015G0023</name>
</gene>
<sequence length="207" mass="23274">MATANRLFQFVFVLFFGTIVLFIILYFPIIGAEIKYTLARKDDVTVIMRGNPIEGLRRTIVANDTDFGIIIPKIGINMSVVANVNPYESYYYKPALKKGVAHSKGSAFPGKGGNIIIFSHVPGGLFEVQKYNLAFYLINRLEIGDPIFIYFDGLKYQYNVTGKNVVSDLDVKFEDLSVSPKTELLTIMTLWPPGTSLRRYVIDAKKV</sequence>
<keyword evidence="2" id="KW-1133">Transmembrane helix</keyword>
<evidence type="ECO:0000256" key="2">
    <source>
        <dbReference type="SAM" id="Phobius"/>
    </source>
</evidence>
<name>A0A0G0HT40_9BACT</name>
<dbReference type="Proteomes" id="UP000034603">
    <property type="component" value="Unassembled WGS sequence"/>
</dbReference>
<dbReference type="InterPro" id="IPR023365">
    <property type="entry name" value="Sortase_dom-sf"/>
</dbReference>
<dbReference type="SUPFAM" id="SSF63817">
    <property type="entry name" value="Sortase"/>
    <property type="match status" value="1"/>
</dbReference>
<keyword evidence="2" id="KW-0472">Membrane</keyword>
<dbReference type="Pfam" id="PF04203">
    <property type="entry name" value="Sortase"/>
    <property type="match status" value="1"/>
</dbReference>
<reference evidence="3 4" key="1">
    <citation type="journal article" date="2015" name="Nature">
        <title>rRNA introns, odd ribosomes, and small enigmatic genomes across a large radiation of phyla.</title>
        <authorList>
            <person name="Brown C.T."/>
            <person name="Hug L.A."/>
            <person name="Thomas B.C."/>
            <person name="Sharon I."/>
            <person name="Castelle C.J."/>
            <person name="Singh A."/>
            <person name="Wilkins M.J."/>
            <person name="Williams K.H."/>
            <person name="Banfield J.F."/>
        </authorList>
    </citation>
    <scope>NUCLEOTIDE SEQUENCE [LARGE SCALE GENOMIC DNA]</scope>
</reference>
<evidence type="ECO:0000313" key="3">
    <source>
        <dbReference type="EMBL" id="KKQ45442.1"/>
    </source>
</evidence>
<dbReference type="EMBL" id="LBTR01000015">
    <property type="protein sequence ID" value="KKQ45442.1"/>
    <property type="molecule type" value="Genomic_DNA"/>
</dbReference>
<dbReference type="GO" id="GO:0016787">
    <property type="term" value="F:hydrolase activity"/>
    <property type="evidence" value="ECO:0007669"/>
    <property type="project" value="UniProtKB-KW"/>
</dbReference>
<organism evidence="3 4">
    <name type="scientific">Candidatus Woesebacteria bacterium GW2011_GWA1_37_8</name>
    <dbReference type="NCBI Taxonomy" id="1618546"/>
    <lineage>
        <taxon>Bacteria</taxon>
        <taxon>Candidatus Woeseibacteriota</taxon>
    </lineage>
</organism>
<keyword evidence="2" id="KW-0812">Transmembrane</keyword>
<dbReference type="InterPro" id="IPR005754">
    <property type="entry name" value="Sortase"/>
</dbReference>
<evidence type="ECO:0008006" key="5">
    <source>
        <dbReference type="Google" id="ProtNLM"/>
    </source>
</evidence>
<evidence type="ECO:0000313" key="4">
    <source>
        <dbReference type="Proteomes" id="UP000034603"/>
    </source>
</evidence>
<accession>A0A0G0HT40</accession>
<protein>
    <recommendedName>
        <fullName evidence="5">Sortase family protein</fullName>
    </recommendedName>
</protein>
<feature type="transmembrane region" description="Helical" evidence="2">
    <location>
        <begin position="7"/>
        <end position="29"/>
    </location>
</feature>
<comment type="caution">
    <text evidence="3">The sequence shown here is derived from an EMBL/GenBank/DDBJ whole genome shotgun (WGS) entry which is preliminary data.</text>
</comment>
<dbReference type="Gene3D" id="2.40.260.10">
    <property type="entry name" value="Sortase"/>
    <property type="match status" value="1"/>
</dbReference>
<keyword evidence="1" id="KW-0378">Hydrolase</keyword>